<evidence type="ECO:0000313" key="1">
    <source>
        <dbReference type="EMBL" id="MCS7477509.1"/>
    </source>
</evidence>
<reference evidence="1" key="1">
    <citation type="submission" date="2022-08" db="EMBL/GenBank/DDBJ databases">
        <authorList>
            <person name="Tistechok S."/>
            <person name="Samborskyy M."/>
            <person name="Roman I."/>
        </authorList>
    </citation>
    <scope>NUCLEOTIDE SEQUENCE</scope>
    <source>
        <strain evidence="1">DSM 103496</strain>
    </source>
</reference>
<accession>A0A9X2ZZJ8</accession>
<dbReference type="RefSeq" id="WP_259623007.1">
    <property type="nucleotide sequence ID" value="NZ_JANYMP010000004.1"/>
</dbReference>
<dbReference type="EMBL" id="JANYMP010000004">
    <property type="protein sequence ID" value="MCS7477509.1"/>
    <property type="molecule type" value="Genomic_DNA"/>
</dbReference>
<comment type="caution">
    <text evidence="1">The sequence shown here is derived from an EMBL/GenBank/DDBJ whole genome shotgun (WGS) entry which is preliminary data.</text>
</comment>
<sequence>MAVPRSADLTQFMSGVDPSEVGFSQGFVVSWNPDTGENVIKTRGATFNNVSVMDSSDIVTIRAGSIVGLLRWKNSYFVLGSIVAPGSDTVEARSAISFSTGITPGPLNQSQGTGTSSGYVESGNDVTFTTYSGRFLIMLTAQVDLSGARSAARFSYAAYADLDGANIAASDARAAMVLDPGAAMGIQQTVAYSNTHNVGGYAHITVKPAFKLTAGPAFAAAAIWTNRSVIVHPF</sequence>
<name>A0A9X2ZZJ8_9PSEU</name>
<organism evidence="1 2">
    <name type="scientific">Umezawaea endophytica</name>
    <dbReference type="NCBI Taxonomy" id="1654476"/>
    <lineage>
        <taxon>Bacteria</taxon>
        <taxon>Bacillati</taxon>
        <taxon>Actinomycetota</taxon>
        <taxon>Actinomycetes</taxon>
        <taxon>Pseudonocardiales</taxon>
        <taxon>Pseudonocardiaceae</taxon>
        <taxon>Umezawaea</taxon>
    </lineage>
</organism>
<evidence type="ECO:0000313" key="2">
    <source>
        <dbReference type="Proteomes" id="UP001141259"/>
    </source>
</evidence>
<gene>
    <name evidence="1" type="ORF">NZH93_11645</name>
</gene>
<proteinExistence type="predicted"/>
<protein>
    <submittedName>
        <fullName evidence="1">Uncharacterized protein</fullName>
    </submittedName>
</protein>
<dbReference type="AlphaFoldDB" id="A0A9X2ZZJ8"/>
<keyword evidence="2" id="KW-1185">Reference proteome</keyword>
<dbReference type="Proteomes" id="UP001141259">
    <property type="component" value="Unassembled WGS sequence"/>
</dbReference>